<dbReference type="SMART" id="SM00060">
    <property type="entry name" value="FN3"/>
    <property type="match status" value="4"/>
</dbReference>
<dbReference type="PROSITE" id="PS50853">
    <property type="entry name" value="FN3"/>
    <property type="match status" value="4"/>
</dbReference>
<keyword evidence="1 2" id="KW-0732">Signal</keyword>
<dbReference type="RefSeq" id="WP_091391671.1">
    <property type="nucleotide sequence ID" value="NZ_BKAI01000001.1"/>
</dbReference>
<dbReference type="NCBIfam" id="TIGR04183">
    <property type="entry name" value="Por_Secre_tail"/>
    <property type="match status" value="1"/>
</dbReference>
<evidence type="ECO:0000256" key="1">
    <source>
        <dbReference type="ARBA" id="ARBA00022729"/>
    </source>
</evidence>
<dbReference type="AlphaFoldDB" id="A0A1G8SB91"/>
<feature type="domain" description="Fibronectin type-III" evidence="3">
    <location>
        <begin position="141"/>
        <end position="235"/>
    </location>
</feature>
<dbReference type="InterPro" id="IPR003961">
    <property type="entry name" value="FN3_dom"/>
</dbReference>
<dbReference type="Proteomes" id="UP000199580">
    <property type="component" value="Unassembled WGS sequence"/>
</dbReference>
<feature type="chain" id="PRO_5011609339" evidence="2">
    <location>
        <begin position="23"/>
        <end position="1071"/>
    </location>
</feature>
<protein>
    <submittedName>
        <fullName evidence="4">Por secretion system C-terminal sorting domain-containing protein</fullName>
    </submittedName>
</protein>
<name>A0A1G8SB91_9FLAO</name>
<dbReference type="Gene3D" id="2.60.40.10">
    <property type="entry name" value="Immunoglobulins"/>
    <property type="match status" value="4"/>
</dbReference>
<dbReference type="EMBL" id="FNEZ01000001">
    <property type="protein sequence ID" value="SDJ26477.1"/>
    <property type="molecule type" value="Genomic_DNA"/>
</dbReference>
<dbReference type="STRING" id="1128970.SAMN04487935_0483"/>
<dbReference type="SUPFAM" id="SSF49265">
    <property type="entry name" value="Fibronectin type III"/>
    <property type="match status" value="3"/>
</dbReference>
<feature type="domain" description="Fibronectin type-III" evidence="3">
    <location>
        <begin position="566"/>
        <end position="658"/>
    </location>
</feature>
<reference evidence="4 5" key="1">
    <citation type="submission" date="2016-10" db="EMBL/GenBank/DDBJ databases">
        <authorList>
            <person name="de Groot N.N."/>
        </authorList>
    </citation>
    <scope>NUCLEOTIDE SEQUENCE [LARGE SCALE GENOMIC DNA]</scope>
    <source>
        <strain evidence="4 5">CGMCC 1.10076</strain>
    </source>
</reference>
<feature type="signal peptide" evidence="2">
    <location>
        <begin position="1"/>
        <end position="22"/>
    </location>
</feature>
<organism evidence="4 5">
    <name type="scientific">Flavobacterium noncentrifugens</name>
    <dbReference type="NCBI Taxonomy" id="1128970"/>
    <lineage>
        <taxon>Bacteria</taxon>
        <taxon>Pseudomonadati</taxon>
        <taxon>Bacteroidota</taxon>
        <taxon>Flavobacteriia</taxon>
        <taxon>Flavobacteriales</taxon>
        <taxon>Flavobacteriaceae</taxon>
        <taxon>Flavobacterium</taxon>
    </lineage>
</organism>
<keyword evidence="5" id="KW-1185">Reference proteome</keyword>
<evidence type="ECO:0000259" key="3">
    <source>
        <dbReference type="PROSITE" id="PS50853"/>
    </source>
</evidence>
<sequence>MKTKITLLCLLAFLFFIPNLEAQCTSGGWYPPRVIEPDPSLFLQTINDDTYGDDFAEIWAYTNHVYTFSTSIATDYITITNENKTVVYASGYAGITWQPASNQIMRYYIHSNSNCDDNPILTRRTRYLETNYSDFNPACAAPTASSVATITSSSANLSWTAPAAIPQSGYDLYISSSNTTPTIRTTPSFQLNNATTTQFLNGLNAATTYYYWLRSKCTIGIGDWVYRGSFTTTGSVAAGCNSATNGLFPPYNITPNCTDGYQTITDQSWAGEYSNVNVVANRQYSFSSSVTTDYITITNAAGTVSYANGPQPVIWNSGSTVGVIRYFLHSNANCSSENVNRSRYIRCADAVSCTPPSNLAVSNITSNSCKMSWTAAATLPSSGYDLYIVTTNTAPDANTVATVTSTNPTVSLNVAAGTTYYYWIRSNCGATTGTWISGGNFTTPAALTCNGAVNGLYPNATFTPACSGNAEQIVADAWAGEYSNVNVLANKQYTFTSSVATDYLTITNTAGTAVLASGVTPLIWASGTTSGVVRYHLNTNANCGTQNTSRTRSIRCSDAVVANCGVPTALTVSNITSNSSRLTWTAPATAPASYDLYIITTNTTPTANTTATLTNTSTSIGVLQGLAAGTTYYYWIRSNCGTSKSAWVSGGNFTTVAALICNGAINGLYPNATFTPACSGNAEQIAADAWAGEYSNVNVLANKQYTFTSSVATDYLTITNAAGTIVFANGPTPLNWASGNTSGVIRYHLNTDGNCGTQNTSRIRSIKCVDATPGCGDPTNLVVSNVTSNSFRITWIAPDTAPSLGYELYVVSNGIAPTANTIPTHVSLNDSVWVLSGFSPATNYNYWVRSNCGSLKGSWVYGGSFDTIPSFSCNGASYGLFPEDSIQTACNGGNEVISEVSRAGEYSNVYINFGLHYVFTSSIATDYITITNASGTELYASGLTPLTWSSGNNVGVIRYYIHSNSACGEEAQMIRAKSIKCDTTLAVNSPFSENEMKMYPNPSAGQFTVDTANITADTIVLTDNLGRVINMRKPNSAMTTLTVDGLSDGIYYVKINYQDKHVIKKLVLKKN</sequence>
<evidence type="ECO:0000313" key="5">
    <source>
        <dbReference type="Proteomes" id="UP000199580"/>
    </source>
</evidence>
<dbReference type="InterPro" id="IPR026444">
    <property type="entry name" value="Secre_tail"/>
</dbReference>
<gene>
    <name evidence="4" type="ORF">SAMN04487935_0483</name>
</gene>
<feature type="domain" description="Fibronectin type-III" evidence="3">
    <location>
        <begin position="355"/>
        <end position="446"/>
    </location>
</feature>
<evidence type="ECO:0000313" key="4">
    <source>
        <dbReference type="EMBL" id="SDJ26477.1"/>
    </source>
</evidence>
<dbReference type="Pfam" id="PF18962">
    <property type="entry name" value="Por_Secre_tail"/>
    <property type="match status" value="1"/>
</dbReference>
<dbReference type="InterPro" id="IPR013783">
    <property type="entry name" value="Ig-like_fold"/>
</dbReference>
<dbReference type="CDD" id="cd00063">
    <property type="entry name" value="FN3"/>
    <property type="match status" value="4"/>
</dbReference>
<dbReference type="OrthoDB" id="1283628at2"/>
<accession>A0A1G8SB91</accession>
<dbReference type="Pfam" id="PF00041">
    <property type="entry name" value="fn3"/>
    <property type="match status" value="4"/>
</dbReference>
<feature type="domain" description="Fibronectin type-III" evidence="3">
    <location>
        <begin position="777"/>
        <end position="870"/>
    </location>
</feature>
<evidence type="ECO:0000256" key="2">
    <source>
        <dbReference type="SAM" id="SignalP"/>
    </source>
</evidence>
<proteinExistence type="predicted"/>
<dbReference type="InterPro" id="IPR036116">
    <property type="entry name" value="FN3_sf"/>
</dbReference>